<reference evidence="3" key="1">
    <citation type="journal article" date="2021" name="Proc. Natl. Acad. Sci. U.S.A.">
        <title>A Catalog of Tens of Thousands of Viruses from Human Metagenomes Reveals Hidden Associations with Chronic Diseases.</title>
        <authorList>
            <person name="Tisza M.J."/>
            <person name="Buck C.B."/>
        </authorList>
    </citation>
    <scope>NUCLEOTIDE SEQUENCE</scope>
    <source>
        <strain evidence="3">CtNEy24</strain>
    </source>
</reference>
<dbReference type="InterPro" id="IPR035413">
    <property type="entry name" value="Terminase_L_C"/>
</dbReference>
<organism evidence="3">
    <name type="scientific">Siphoviridae sp. ctNEy24</name>
    <dbReference type="NCBI Taxonomy" id="2825466"/>
    <lineage>
        <taxon>Viruses</taxon>
        <taxon>Duplodnaviria</taxon>
        <taxon>Heunggongvirae</taxon>
        <taxon>Uroviricota</taxon>
        <taxon>Caudoviricetes</taxon>
    </lineage>
</organism>
<dbReference type="PANTHER" id="PTHR39184:SF1">
    <property type="entry name" value="PBSX PHAGE TERMINASE LARGE SUBUNIT"/>
    <property type="match status" value="1"/>
</dbReference>
<dbReference type="EMBL" id="BK015974">
    <property type="protein sequence ID" value="DAF87946.1"/>
    <property type="molecule type" value="Genomic_DNA"/>
</dbReference>
<dbReference type="Gene3D" id="3.30.420.280">
    <property type="match status" value="1"/>
</dbReference>
<name>A0A8S5U0K3_9CAUD</name>
<dbReference type="InterPro" id="IPR006437">
    <property type="entry name" value="Phage_terminase_lsu"/>
</dbReference>
<dbReference type="InterPro" id="IPR035412">
    <property type="entry name" value="Terminase_L_N"/>
</dbReference>
<protein>
    <submittedName>
        <fullName evidence="3">Terminase large subunit</fullName>
    </submittedName>
</protein>
<evidence type="ECO:0000259" key="2">
    <source>
        <dbReference type="Pfam" id="PF17288"/>
    </source>
</evidence>
<dbReference type="Gene3D" id="3.40.50.300">
    <property type="entry name" value="P-loop containing nucleotide triphosphate hydrolases"/>
    <property type="match status" value="1"/>
</dbReference>
<accession>A0A8S5U0K3</accession>
<dbReference type="InterPro" id="IPR052380">
    <property type="entry name" value="Viral_DNA_packaging_terminase"/>
</dbReference>
<feature type="domain" description="Phage terminase large subunit N-terminal" evidence="1">
    <location>
        <begin position="28"/>
        <end position="220"/>
    </location>
</feature>
<dbReference type="PANTHER" id="PTHR39184">
    <property type="match status" value="1"/>
</dbReference>
<feature type="domain" description="Phage terminase large subunit C-terminal" evidence="2">
    <location>
        <begin position="259"/>
        <end position="395"/>
    </location>
</feature>
<dbReference type="NCBIfam" id="TIGR01547">
    <property type="entry name" value="phage_term_2"/>
    <property type="match status" value="1"/>
</dbReference>
<evidence type="ECO:0000259" key="1">
    <source>
        <dbReference type="Pfam" id="PF04466"/>
    </source>
</evidence>
<dbReference type="SUPFAM" id="SSF52540">
    <property type="entry name" value="P-loop containing nucleoside triphosphate hydrolases"/>
    <property type="match status" value="1"/>
</dbReference>
<proteinExistence type="predicted"/>
<sequence>MELMEIELNLSKALFSPKLFPLLFDYSHRWEVYLGGAGSGKSYFITQKLIVRCLREPIKVLVCRRYATTIRNSCFALFKEILSKWKLMEYVKIRETDFNIRFPNGSEIIFIGLDDETKLLSLTNISTIFIEEVYEVSKEVVEQLNLRMRGKANNQQILMAFNPISKHHWLYDFCEVSPPQSFYFSKTTYKDNPFLSPAYIQSLEELIQRNPAKARIYTQGLWGVPSEGLVLTNWTAEQFDIHTLLEAHQLEHRCGMDLGFVDKTAIIDSWYDAPARTIYITNEFYKSGCQLSELADAITSMGLSKSKLCVDAAEPRTIQFFRIQGINAVPCAKGKDSGKAGLMFLQDNKLVVSPSCVNLITELENFSYIKSKQTGEYTDDTTHEWSHAIDALRYGYSDIYTNKKLKTLDKSVLGL</sequence>
<evidence type="ECO:0000313" key="3">
    <source>
        <dbReference type="EMBL" id="DAF87946.1"/>
    </source>
</evidence>
<dbReference type="InterPro" id="IPR027417">
    <property type="entry name" value="P-loop_NTPase"/>
</dbReference>
<dbReference type="Pfam" id="PF04466">
    <property type="entry name" value="Terminase_3"/>
    <property type="match status" value="1"/>
</dbReference>
<dbReference type="Pfam" id="PF17288">
    <property type="entry name" value="Terminase_3C"/>
    <property type="match status" value="1"/>
</dbReference>